<dbReference type="Pfam" id="PF03734">
    <property type="entry name" value="YkuD"/>
    <property type="match status" value="1"/>
</dbReference>
<keyword evidence="6 7" id="KW-0961">Cell wall biogenesis/degradation</keyword>
<comment type="pathway">
    <text evidence="1 7">Cell wall biogenesis; peptidoglycan biosynthesis.</text>
</comment>
<feature type="compositionally biased region" description="Polar residues" evidence="8">
    <location>
        <begin position="41"/>
        <end position="50"/>
    </location>
</feature>
<name>A0AA91FJ01_FAUOS</name>
<proteinExistence type="inferred from homology"/>
<dbReference type="Pfam" id="PF01471">
    <property type="entry name" value="PG_binding_1"/>
    <property type="match status" value="1"/>
</dbReference>
<feature type="compositionally biased region" description="Polar residues" evidence="8">
    <location>
        <begin position="143"/>
        <end position="168"/>
    </location>
</feature>
<dbReference type="AlphaFoldDB" id="A0AA91FJ01"/>
<dbReference type="GO" id="GO:0005576">
    <property type="term" value="C:extracellular region"/>
    <property type="evidence" value="ECO:0007669"/>
    <property type="project" value="TreeGrafter"/>
</dbReference>
<comment type="caution">
    <text evidence="10">The sequence shown here is derived from an EMBL/GenBank/DDBJ whole genome shotgun (WGS) entry which is preliminary data.</text>
</comment>
<dbReference type="InterPro" id="IPR036365">
    <property type="entry name" value="PGBD-like_sf"/>
</dbReference>
<feature type="active site" description="Nucleophile" evidence="7">
    <location>
        <position position="431"/>
    </location>
</feature>
<evidence type="ECO:0000259" key="9">
    <source>
        <dbReference type="PROSITE" id="PS52029"/>
    </source>
</evidence>
<dbReference type="InterPro" id="IPR036366">
    <property type="entry name" value="PGBDSf"/>
</dbReference>
<keyword evidence="4 7" id="KW-0133">Cell shape</keyword>
<sequence length="455" mass="48414">MPFKATKSSTAALTCQPKPLSTAMTTLLSVMVLGGALTACSQPSDSNQQAEQKKPAASAQTASVAPASAATTVTDTASAVASTAAATMVANISQQFTGNNDIEKRLKQALPEIPFSVDNLSAQAVATNEASFGNKALITNTDATQPSSTATDHDTVSNNTSVTSANQKASDHTLPVKVDKQQALHTKIQALLNWHQFGVGAVDGKWGKNTVKAMQAFQQARNLPITATINEQTWQALSDNPQLNTQPALVNYTLTQADANQTLVKIPAKAADKATLDSMGYERVTEALAEKFHMDEQYLKALNPKATYQQGETITVFNPGQPNLTAVTRVVADKTKQQLFAYDAQDALIAVYPTTVGSSETPSPTGTHEVKNRVLKPNYTLTSKNGKDKDILQPGPNNPVGMVWIGLDKDGYGIHGSPDPEAISRQASQGCIRLTNWDALALYGTIQDAAKVEFQ</sequence>
<accession>A0AA91FJ01</accession>
<dbReference type="InterPro" id="IPR050979">
    <property type="entry name" value="LD-transpeptidase"/>
</dbReference>
<evidence type="ECO:0000256" key="5">
    <source>
        <dbReference type="ARBA" id="ARBA00022984"/>
    </source>
</evidence>
<dbReference type="PROSITE" id="PS52029">
    <property type="entry name" value="LD_TPASE"/>
    <property type="match status" value="1"/>
</dbReference>
<dbReference type="Gene3D" id="2.40.440.10">
    <property type="entry name" value="L,D-transpeptidase catalytic domain-like"/>
    <property type="match status" value="1"/>
</dbReference>
<evidence type="ECO:0000256" key="3">
    <source>
        <dbReference type="ARBA" id="ARBA00022679"/>
    </source>
</evidence>
<dbReference type="SUPFAM" id="SSF47090">
    <property type="entry name" value="PGBD-like"/>
    <property type="match status" value="1"/>
</dbReference>
<evidence type="ECO:0000256" key="6">
    <source>
        <dbReference type="ARBA" id="ARBA00023316"/>
    </source>
</evidence>
<dbReference type="SUPFAM" id="SSF141523">
    <property type="entry name" value="L,D-transpeptidase catalytic domain-like"/>
    <property type="match status" value="1"/>
</dbReference>
<organism evidence="10">
    <name type="scientific">Faucicola osloensis</name>
    <name type="common">Moraxella osloensis</name>
    <dbReference type="NCBI Taxonomy" id="34062"/>
    <lineage>
        <taxon>Bacteria</taxon>
        <taxon>Pseudomonadati</taxon>
        <taxon>Pseudomonadota</taxon>
        <taxon>Gammaproteobacteria</taxon>
        <taxon>Moraxellales</taxon>
        <taxon>Moraxellaceae</taxon>
        <taxon>Faucicola</taxon>
    </lineage>
</organism>
<dbReference type="GO" id="GO:0018104">
    <property type="term" value="P:peptidoglycan-protein cross-linking"/>
    <property type="evidence" value="ECO:0007669"/>
    <property type="project" value="TreeGrafter"/>
</dbReference>
<dbReference type="GO" id="GO:0071972">
    <property type="term" value="F:peptidoglycan L,D-transpeptidase activity"/>
    <property type="evidence" value="ECO:0007669"/>
    <property type="project" value="TreeGrafter"/>
</dbReference>
<feature type="domain" description="L,D-TPase catalytic" evidence="9">
    <location>
        <begin position="328"/>
        <end position="455"/>
    </location>
</feature>
<evidence type="ECO:0000256" key="4">
    <source>
        <dbReference type="ARBA" id="ARBA00022960"/>
    </source>
</evidence>
<keyword evidence="3" id="KW-0808">Transferase</keyword>
<gene>
    <name evidence="10" type="ORF">A9299_11785</name>
</gene>
<evidence type="ECO:0000256" key="1">
    <source>
        <dbReference type="ARBA" id="ARBA00004752"/>
    </source>
</evidence>
<dbReference type="InterPro" id="IPR005490">
    <property type="entry name" value="LD_TPept_cat_dom"/>
</dbReference>
<evidence type="ECO:0000256" key="7">
    <source>
        <dbReference type="PROSITE-ProRule" id="PRU01373"/>
    </source>
</evidence>
<reference evidence="10" key="1">
    <citation type="submission" date="2016-06" db="EMBL/GenBank/DDBJ databases">
        <title>Draft genome of Moraxella osloensis CCUG 67237.</title>
        <authorList>
            <person name="Salva-Serra F."/>
            <person name="Engstrom-Jakobsson H."/>
            <person name="Thorell K."/>
            <person name="Gonzales-Siles L."/>
            <person name="Karlsson R."/>
            <person name="Boulund F."/>
            <person name="Engstrand L."/>
            <person name="Kristiansson E."/>
            <person name="Moore E."/>
        </authorList>
    </citation>
    <scope>NUCLEOTIDE SEQUENCE [LARGE SCALE GENOMIC DNA]</scope>
    <source>
        <strain evidence="10">CCUG 67237</strain>
    </source>
</reference>
<keyword evidence="5 7" id="KW-0573">Peptidoglycan synthesis</keyword>
<dbReference type="GO" id="GO:0016740">
    <property type="term" value="F:transferase activity"/>
    <property type="evidence" value="ECO:0007669"/>
    <property type="project" value="UniProtKB-KW"/>
</dbReference>
<comment type="similarity">
    <text evidence="2">Belongs to the YkuD family.</text>
</comment>
<evidence type="ECO:0000256" key="2">
    <source>
        <dbReference type="ARBA" id="ARBA00005992"/>
    </source>
</evidence>
<dbReference type="EMBL" id="LZMT01000048">
    <property type="protein sequence ID" value="OBX61238.1"/>
    <property type="molecule type" value="Genomic_DNA"/>
</dbReference>
<dbReference type="PANTHER" id="PTHR30582">
    <property type="entry name" value="L,D-TRANSPEPTIDASE"/>
    <property type="match status" value="1"/>
</dbReference>
<dbReference type="GO" id="GO:0071555">
    <property type="term" value="P:cell wall organization"/>
    <property type="evidence" value="ECO:0007669"/>
    <property type="project" value="UniProtKB-UniRule"/>
</dbReference>
<evidence type="ECO:0000313" key="10">
    <source>
        <dbReference type="EMBL" id="OBX61238.1"/>
    </source>
</evidence>
<dbReference type="InterPro" id="IPR002477">
    <property type="entry name" value="Peptidoglycan-bd-like"/>
</dbReference>
<feature type="active site" description="Proton donor/acceptor" evidence="7">
    <location>
        <position position="415"/>
    </location>
</feature>
<feature type="compositionally biased region" description="Low complexity" evidence="8">
    <location>
        <begin position="56"/>
        <end position="72"/>
    </location>
</feature>
<feature type="region of interest" description="Disordered" evidence="8">
    <location>
        <begin position="41"/>
        <end position="72"/>
    </location>
</feature>
<dbReference type="PANTHER" id="PTHR30582:SF30">
    <property type="entry name" value="BLR4375 PROTEIN"/>
    <property type="match status" value="1"/>
</dbReference>
<feature type="region of interest" description="Disordered" evidence="8">
    <location>
        <begin position="143"/>
        <end position="171"/>
    </location>
</feature>
<dbReference type="InterPro" id="IPR038063">
    <property type="entry name" value="Transpep_catalytic_dom"/>
</dbReference>
<dbReference type="CDD" id="cd16913">
    <property type="entry name" value="YkuD_like"/>
    <property type="match status" value="1"/>
</dbReference>
<evidence type="ECO:0000256" key="8">
    <source>
        <dbReference type="SAM" id="MobiDB-lite"/>
    </source>
</evidence>
<dbReference type="Gene3D" id="1.10.101.10">
    <property type="entry name" value="PGBD-like superfamily/PGBD"/>
    <property type="match status" value="1"/>
</dbReference>
<dbReference type="GO" id="GO:0008360">
    <property type="term" value="P:regulation of cell shape"/>
    <property type="evidence" value="ECO:0007669"/>
    <property type="project" value="UniProtKB-UniRule"/>
</dbReference>
<protein>
    <recommendedName>
        <fullName evidence="9">L,D-TPase catalytic domain-containing protein</fullName>
    </recommendedName>
</protein>